<dbReference type="GO" id="GO:0022857">
    <property type="term" value="F:transmembrane transporter activity"/>
    <property type="evidence" value="ECO:0007669"/>
    <property type="project" value="InterPro"/>
</dbReference>
<dbReference type="PRINTS" id="PR01036">
    <property type="entry name" value="TCRTETB"/>
</dbReference>
<dbReference type="Pfam" id="PF07690">
    <property type="entry name" value="MFS_1"/>
    <property type="match status" value="1"/>
</dbReference>
<dbReference type="EMBL" id="SHLA01000001">
    <property type="protein sequence ID" value="RZU62500.1"/>
    <property type="molecule type" value="Genomic_DNA"/>
</dbReference>
<dbReference type="PANTHER" id="PTHR42718:SF42">
    <property type="entry name" value="EXPORT PROTEIN"/>
    <property type="match status" value="1"/>
</dbReference>
<evidence type="ECO:0000313" key="10">
    <source>
        <dbReference type="Proteomes" id="UP000292685"/>
    </source>
</evidence>
<dbReference type="InterPro" id="IPR004638">
    <property type="entry name" value="EmrB-like"/>
</dbReference>
<evidence type="ECO:0000256" key="7">
    <source>
        <dbReference type="SAM" id="Phobius"/>
    </source>
</evidence>
<keyword evidence="5 7" id="KW-1133">Transmembrane helix</keyword>
<organism evidence="9 10">
    <name type="scientific">Zhihengliuella halotolerans</name>
    <dbReference type="NCBI Taxonomy" id="370736"/>
    <lineage>
        <taxon>Bacteria</taxon>
        <taxon>Bacillati</taxon>
        <taxon>Actinomycetota</taxon>
        <taxon>Actinomycetes</taxon>
        <taxon>Micrococcales</taxon>
        <taxon>Micrococcaceae</taxon>
        <taxon>Zhihengliuella</taxon>
    </lineage>
</organism>
<evidence type="ECO:0000256" key="4">
    <source>
        <dbReference type="ARBA" id="ARBA00022692"/>
    </source>
</evidence>
<name>A0A4Q8AE10_9MICC</name>
<keyword evidence="2" id="KW-0813">Transport</keyword>
<evidence type="ECO:0000256" key="5">
    <source>
        <dbReference type="ARBA" id="ARBA00022989"/>
    </source>
</evidence>
<feature type="transmembrane region" description="Helical" evidence="7">
    <location>
        <begin position="342"/>
        <end position="360"/>
    </location>
</feature>
<keyword evidence="10" id="KW-1185">Reference proteome</keyword>
<keyword evidence="3" id="KW-1003">Cell membrane</keyword>
<dbReference type="RefSeq" id="WP_242607578.1">
    <property type="nucleotide sequence ID" value="NZ_SHLA01000001.1"/>
</dbReference>
<evidence type="ECO:0000256" key="2">
    <source>
        <dbReference type="ARBA" id="ARBA00022448"/>
    </source>
</evidence>
<feature type="transmembrane region" description="Helical" evidence="7">
    <location>
        <begin position="50"/>
        <end position="71"/>
    </location>
</feature>
<dbReference type="SUPFAM" id="SSF103473">
    <property type="entry name" value="MFS general substrate transporter"/>
    <property type="match status" value="1"/>
</dbReference>
<dbReference type="NCBIfam" id="TIGR00711">
    <property type="entry name" value="efflux_EmrB"/>
    <property type="match status" value="1"/>
</dbReference>
<proteinExistence type="predicted"/>
<evidence type="ECO:0000256" key="3">
    <source>
        <dbReference type="ARBA" id="ARBA00022475"/>
    </source>
</evidence>
<dbReference type="Gene3D" id="1.20.1720.10">
    <property type="entry name" value="Multidrug resistance protein D"/>
    <property type="match status" value="1"/>
</dbReference>
<feature type="transmembrane region" description="Helical" evidence="7">
    <location>
        <begin position="142"/>
        <end position="160"/>
    </location>
</feature>
<dbReference type="Proteomes" id="UP000292685">
    <property type="component" value="Unassembled WGS sequence"/>
</dbReference>
<dbReference type="InterPro" id="IPR011701">
    <property type="entry name" value="MFS"/>
</dbReference>
<dbReference type="AlphaFoldDB" id="A0A4Q8AE10"/>
<dbReference type="Gene3D" id="1.20.1250.20">
    <property type="entry name" value="MFS general substrate transporter like domains"/>
    <property type="match status" value="1"/>
</dbReference>
<reference evidence="9 10" key="1">
    <citation type="submission" date="2019-02" db="EMBL/GenBank/DDBJ databases">
        <title>Sequencing the genomes of 1000 actinobacteria strains.</title>
        <authorList>
            <person name="Klenk H.-P."/>
        </authorList>
    </citation>
    <scope>NUCLEOTIDE SEQUENCE [LARGE SCALE GENOMIC DNA]</scope>
    <source>
        <strain evidence="9 10">DSM 17364</strain>
    </source>
</reference>
<feature type="transmembrane region" description="Helical" evidence="7">
    <location>
        <begin position="172"/>
        <end position="195"/>
    </location>
</feature>
<protein>
    <submittedName>
        <fullName evidence="9">EmrB/QacA subfamily drug resistance transporter</fullName>
    </submittedName>
</protein>
<feature type="transmembrane region" description="Helical" evidence="7">
    <location>
        <begin position="202"/>
        <end position="221"/>
    </location>
</feature>
<keyword evidence="4 7" id="KW-0812">Transmembrane</keyword>
<evidence type="ECO:0000256" key="1">
    <source>
        <dbReference type="ARBA" id="ARBA00004651"/>
    </source>
</evidence>
<feature type="transmembrane region" description="Helical" evidence="7">
    <location>
        <begin position="366"/>
        <end position="387"/>
    </location>
</feature>
<evidence type="ECO:0000256" key="6">
    <source>
        <dbReference type="ARBA" id="ARBA00023136"/>
    </source>
</evidence>
<evidence type="ECO:0000259" key="8">
    <source>
        <dbReference type="PROSITE" id="PS50850"/>
    </source>
</evidence>
<comment type="caution">
    <text evidence="9">The sequence shown here is derived from an EMBL/GenBank/DDBJ whole genome shotgun (WGS) entry which is preliminary data.</text>
</comment>
<feature type="transmembrane region" description="Helical" evidence="7">
    <location>
        <begin position="311"/>
        <end position="330"/>
    </location>
</feature>
<accession>A0A4Q8AE10</accession>
<dbReference type="GO" id="GO:0005886">
    <property type="term" value="C:plasma membrane"/>
    <property type="evidence" value="ECO:0007669"/>
    <property type="project" value="UniProtKB-SubCell"/>
</dbReference>
<dbReference type="InterPro" id="IPR020846">
    <property type="entry name" value="MFS_dom"/>
</dbReference>
<feature type="transmembrane region" description="Helical" evidence="7">
    <location>
        <begin position="19"/>
        <end position="44"/>
    </location>
</feature>
<keyword evidence="6 7" id="KW-0472">Membrane</keyword>
<evidence type="ECO:0000313" key="9">
    <source>
        <dbReference type="EMBL" id="RZU62500.1"/>
    </source>
</evidence>
<sequence>MAGPTTTAEPEDRQAWAALWALVIGFFMILVDSTIVTTAMPAIMTGLDTGVSGVVWVHSSYLLAFVVPLLITGRMGDRFGPKNLYLIGLAVFTLASLWCGLATDLGSLVAARVAQGFGAAIMTPQSMTFITRLFPAHRRGAAMGIWGAAGGIAALTGPLLGGVLTDSLGWEWIFFVNVPIGAIAFWRVVAAVPALPTHARRFDIPGVVLSAVGIFLIVFGVQEAETFDWGPVIGWFGIWHMIVAGVLVMIAFVLVQRFTRTEPLLPLGLFADRNFALATSAIACMGLVITTLNIPIMFYLQSVRGLTPTQAALLIAPMALFGALLAKYAGARVNRRDPRGQSALGFFGFGVTIIAYGLLLPAQPPLLWLLLPAALMGASSAFVWPAVSLTATRDLGPANAGAGSGVYNATRQIGAVLGSAMMAVLIEARIAAHVDASGTQASAAGGLSDVMAGHVPELIRSATSWGLGEALLLPGAVALLGGALSLGFRRSAHHLESEPDVLDSRP</sequence>
<dbReference type="PANTHER" id="PTHR42718">
    <property type="entry name" value="MAJOR FACILITATOR SUPERFAMILY MULTIDRUG TRANSPORTER MFSC"/>
    <property type="match status" value="1"/>
</dbReference>
<feature type="domain" description="Major facilitator superfamily (MFS) profile" evidence="8">
    <location>
        <begin position="18"/>
        <end position="493"/>
    </location>
</feature>
<feature type="transmembrane region" description="Helical" evidence="7">
    <location>
        <begin position="233"/>
        <end position="255"/>
    </location>
</feature>
<dbReference type="PROSITE" id="PS50850">
    <property type="entry name" value="MFS"/>
    <property type="match status" value="1"/>
</dbReference>
<gene>
    <name evidence="9" type="ORF">EV380_2097</name>
</gene>
<comment type="subcellular location">
    <subcellularLocation>
        <location evidence="1">Cell membrane</location>
        <topology evidence="1">Multi-pass membrane protein</topology>
    </subcellularLocation>
</comment>
<feature type="transmembrane region" description="Helical" evidence="7">
    <location>
        <begin position="83"/>
        <end position="103"/>
    </location>
</feature>
<feature type="transmembrane region" description="Helical" evidence="7">
    <location>
        <begin position="275"/>
        <end position="299"/>
    </location>
</feature>
<dbReference type="InterPro" id="IPR036259">
    <property type="entry name" value="MFS_trans_sf"/>
</dbReference>